<evidence type="ECO:0000256" key="4">
    <source>
        <dbReference type="ARBA" id="ARBA00023136"/>
    </source>
</evidence>
<dbReference type="GO" id="GO:0009279">
    <property type="term" value="C:cell outer membrane"/>
    <property type="evidence" value="ECO:0007669"/>
    <property type="project" value="UniProtKB-SubCell"/>
</dbReference>
<evidence type="ECO:0000259" key="7">
    <source>
        <dbReference type="Pfam" id="PF07980"/>
    </source>
</evidence>
<dbReference type="Pfam" id="PF07980">
    <property type="entry name" value="SusD_RagB"/>
    <property type="match status" value="1"/>
</dbReference>
<organism evidence="9 10">
    <name type="scientific">Pedobacter hiemivivus</name>
    <dbReference type="NCBI Taxonomy" id="2530454"/>
    <lineage>
        <taxon>Bacteria</taxon>
        <taxon>Pseudomonadati</taxon>
        <taxon>Bacteroidota</taxon>
        <taxon>Sphingobacteriia</taxon>
        <taxon>Sphingobacteriales</taxon>
        <taxon>Sphingobacteriaceae</taxon>
        <taxon>Pedobacter</taxon>
    </lineage>
</organism>
<gene>
    <name evidence="9" type="ORF">EZ444_10945</name>
</gene>
<proteinExistence type="inferred from homology"/>
<dbReference type="RefSeq" id="WP_131608789.1">
    <property type="nucleotide sequence ID" value="NZ_SJSM01000005.1"/>
</dbReference>
<reference evidence="9 10" key="1">
    <citation type="submission" date="2019-02" db="EMBL/GenBank/DDBJ databases">
        <title>Pedobacter sp. RP-3-8 sp. nov., isolated from Arctic soil.</title>
        <authorList>
            <person name="Dahal R.H."/>
        </authorList>
    </citation>
    <scope>NUCLEOTIDE SEQUENCE [LARGE SCALE GENOMIC DNA]</scope>
    <source>
        <strain evidence="9 10">RP-3-8</strain>
    </source>
</reference>
<feature type="domain" description="SusD-like N-terminal" evidence="8">
    <location>
        <begin position="57"/>
        <end position="221"/>
    </location>
</feature>
<evidence type="ECO:0000256" key="1">
    <source>
        <dbReference type="ARBA" id="ARBA00004442"/>
    </source>
</evidence>
<evidence type="ECO:0000256" key="5">
    <source>
        <dbReference type="ARBA" id="ARBA00023237"/>
    </source>
</evidence>
<protein>
    <submittedName>
        <fullName evidence="9">RagB/SusD family nutrient uptake outer membrane protein</fullName>
    </submittedName>
</protein>
<dbReference type="InterPro" id="IPR033985">
    <property type="entry name" value="SusD-like_N"/>
</dbReference>
<dbReference type="Gene3D" id="1.25.40.390">
    <property type="match status" value="1"/>
</dbReference>
<dbReference type="InterPro" id="IPR012944">
    <property type="entry name" value="SusD_RagB_dom"/>
</dbReference>
<feature type="signal peptide" evidence="6">
    <location>
        <begin position="1"/>
        <end position="17"/>
    </location>
</feature>
<evidence type="ECO:0000256" key="3">
    <source>
        <dbReference type="ARBA" id="ARBA00022729"/>
    </source>
</evidence>
<dbReference type="Pfam" id="PF14322">
    <property type="entry name" value="SusD-like_3"/>
    <property type="match status" value="1"/>
</dbReference>
<dbReference type="SUPFAM" id="SSF48452">
    <property type="entry name" value="TPR-like"/>
    <property type="match status" value="1"/>
</dbReference>
<dbReference type="PROSITE" id="PS51257">
    <property type="entry name" value="PROKAR_LIPOPROTEIN"/>
    <property type="match status" value="1"/>
</dbReference>
<dbReference type="EMBL" id="SJSM01000005">
    <property type="protein sequence ID" value="TCC96492.1"/>
    <property type="molecule type" value="Genomic_DNA"/>
</dbReference>
<evidence type="ECO:0000259" key="8">
    <source>
        <dbReference type="Pfam" id="PF14322"/>
    </source>
</evidence>
<dbReference type="Proteomes" id="UP000291117">
    <property type="component" value="Unassembled WGS sequence"/>
</dbReference>
<keyword evidence="3 6" id="KW-0732">Signal</keyword>
<accession>A0A4R0NBY7</accession>
<feature type="domain" description="RagB/SusD" evidence="7">
    <location>
        <begin position="344"/>
        <end position="478"/>
    </location>
</feature>
<evidence type="ECO:0000256" key="2">
    <source>
        <dbReference type="ARBA" id="ARBA00006275"/>
    </source>
</evidence>
<dbReference type="AlphaFoldDB" id="A0A4R0NBY7"/>
<comment type="subcellular location">
    <subcellularLocation>
        <location evidence="1">Cell outer membrane</location>
    </subcellularLocation>
</comment>
<keyword evidence="5" id="KW-0998">Cell outer membrane</keyword>
<name>A0A4R0NBY7_9SPHI</name>
<evidence type="ECO:0000256" key="6">
    <source>
        <dbReference type="SAM" id="SignalP"/>
    </source>
</evidence>
<evidence type="ECO:0000313" key="9">
    <source>
        <dbReference type="EMBL" id="TCC96492.1"/>
    </source>
</evidence>
<evidence type="ECO:0000313" key="10">
    <source>
        <dbReference type="Proteomes" id="UP000291117"/>
    </source>
</evidence>
<comment type="caution">
    <text evidence="9">The sequence shown here is derived from an EMBL/GenBank/DDBJ whole genome shotgun (WGS) entry which is preliminary data.</text>
</comment>
<comment type="similarity">
    <text evidence="2">Belongs to the SusD family.</text>
</comment>
<keyword evidence="10" id="KW-1185">Reference proteome</keyword>
<dbReference type="InterPro" id="IPR011990">
    <property type="entry name" value="TPR-like_helical_dom_sf"/>
</dbReference>
<feature type="chain" id="PRO_5020569157" evidence="6">
    <location>
        <begin position="18"/>
        <end position="507"/>
    </location>
</feature>
<keyword evidence="4" id="KW-0472">Membrane</keyword>
<sequence length="507" mass="57360">MKIRKIYLLAIASLVLASCQKSLMVDPESTLTQDDIKEIVKRDPDKVLNPLVTNLVEQVNNYTYSNSVDTRNYSVNNLLLSLKGNDMVLANSTSWLKGDYEMRAYREENSPRTQIYWGTFYRYIFQANQILSVIPEIDESVLSTTNKSIMRYKATALAMRSFAYTNLMWLYQDDYLHGGKDKLGVPIVDPSGDPQPRATSAQVWELIIKDAELSVNLFKKIGNYKTESRTDVDGSVASAFLVRAQLTMGNWDKAISAADDILAVYPDLFNEADYTTVGMTLLTKEAIFGYAYSSITGKGTSSFYGWMNIKSEGGYGGSQGHWMAIDQRLFDQIPNSDYRKKNFVNLDFIEYTYPTSGAKVKFEKYYNLKFAAPKISAAIPEYNQNEIYIRASEIILAKAEAQARGNKDGDAQTTLFNLVSKRDPSYVKSAKTGAGLLDEIKLQRRIELWGEGGMEFYDNKRWNVGVDRTSSANHQFKNVVLPGKEFTLQIPLNTELNYNDLIQEQNP</sequence>
<dbReference type="OrthoDB" id="630434at2"/>